<comment type="caution">
    <text evidence="2">The sequence shown here is derived from an EMBL/GenBank/DDBJ whole genome shotgun (WGS) entry which is preliminary data.</text>
</comment>
<feature type="region of interest" description="Disordered" evidence="1">
    <location>
        <begin position="742"/>
        <end position="762"/>
    </location>
</feature>
<accession>A0AA38RM62</accession>
<evidence type="ECO:0000313" key="3">
    <source>
        <dbReference type="Proteomes" id="UP001174694"/>
    </source>
</evidence>
<dbReference type="InterPro" id="IPR011989">
    <property type="entry name" value="ARM-like"/>
</dbReference>
<reference evidence="2" key="1">
    <citation type="submission" date="2022-07" db="EMBL/GenBank/DDBJ databases">
        <title>Fungi with potential for degradation of polypropylene.</title>
        <authorList>
            <person name="Gostincar C."/>
        </authorList>
    </citation>
    <scope>NUCLEOTIDE SEQUENCE</scope>
    <source>
        <strain evidence="2">EXF-13308</strain>
    </source>
</reference>
<protein>
    <submittedName>
        <fullName evidence="2">Gtp binding protein</fullName>
    </submittedName>
</protein>
<dbReference type="AlphaFoldDB" id="A0AA38RM62"/>
<sequence length="762" mass="83175">MSPDEIESLFQETGTAVIGDLGDVDRLPLTEGQRKYRTARLSGVARAAQHAWLAASDEIDIIAEKVGDGSRDPSWRLPLGDSGLVDFFLGILAADNLRLPLKVHALRVIGNACADTDENRARVVESKRLLDIIRLLADDSILAFVIPVLYNICVDYEPAQLQACGAGLSRELVGILSGPRLTQCEAFINIMCKILAFLVAQTPEAKLANPVTPVILLRVATNPALPVDLEDFLGLVSVALGYLAQEEFQMNLLGAGGLHTFLGAFANAYTHYNMVDLDPDDAAQLKDIRNAFVQVLADMSALESFPSMHPLNSPVVQTLQSWLRTPSSYANLQTAACLALGNLARSDEISTSLVRDYQTQLPLIALLSTPYPTLSGQQHADSPLPSQLLHAILSFLKNLAIPASNKPALGGLLEQPTNILPRLWNSTDTQPQTQFAAVSLTRLLLVGCPANVKRICAPLSLDPSSPAHDRSNLHVLGALFDRVDSEPTKMEASRAVAVVCRVLHSTPVLPILPEDWGLGDGGYIFKGRTSPVSNFSEPSLRLQSGESRRARFYEAHADINKPLSFLVQQTRFPALRSEAWFIFALMSRSSDGVRVVVRALHPFEACRALVEAVSGRDMVDGHDLLTGTPSMPPQDDDAKLMRSIDSLRTHRDSAGLDTQENPERLKMVVGLEGLGLEPQQADPEHAVSMGKIDRENGLVLLAEVLRNYGDHLPPFRRSVFEELLRTGGELVLHQRLQVEGQTSEQSGAKFYERAGEQPKFSH</sequence>
<organism evidence="2 3">
    <name type="scientific">Pleurostoma richardsiae</name>
    <dbReference type="NCBI Taxonomy" id="41990"/>
    <lineage>
        <taxon>Eukaryota</taxon>
        <taxon>Fungi</taxon>
        <taxon>Dikarya</taxon>
        <taxon>Ascomycota</taxon>
        <taxon>Pezizomycotina</taxon>
        <taxon>Sordariomycetes</taxon>
        <taxon>Sordariomycetidae</taxon>
        <taxon>Calosphaeriales</taxon>
        <taxon>Pleurostomataceae</taxon>
        <taxon>Pleurostoma</taxon>
    </lineage>
</organism>
<dbReference type="Gene3D" id="1.25.10.10">
    <property type="entry name" value="Leucine-rich Repeat Variant"/>
    <property type="match status" value="2"/>
</dbReference>
<keyword evidence="3" id="KW-1185">Reference proteome</keyword>
<proteinExistence type="predicted"/>
<evidence type="ECO:0000313" key="2">
    <source>
        <dbReference type="EMBL" id="KAJ9142359.1"/>
    </source>
</evidence>
<name>A0AA38RM62_9PEZI</name>
<dbReference type="SUPFAM" id="SSF48371">
    <property type="entry name" value="ARM repeat"/>
    <property type="match status" value="1"/>
</dbReference>
<dbReference type="InterPro" id="IPR016024">
    <property type="entry name" value="ARM-type_fold"/>
</dbReference>
<dbReference type="EMBL" id="JANBVO010000022">
    <property type="protein sequence ID" value="KAJ9142359.1"/>
    <property type="molecule type" value="Genomic_DNA"/>
</dbReference>
<gene>
    <name evidence="2" type="ORF">NKR23_g7198</name>
</gene>
<evidence type="ECO:0000256" key="1">
    <source>
        <dbReference type="SAM" id="MobiDB-lite"/>
    </source>
</evidence>
<dbReference type="InterPro" id="IPR040144">
    <property type="entry name" value="RAP1GDS1"/>
</dbReference>
<dbReference type="GO" id="GO:0005085">
    <property type="term" value="F:guanyl-nucleotide exchange factor activity"/>
    <property type="evidence" value="ECO:0007669"/>
    <property type="project" value="InterPro"/>
</dbReference>
<dbReference type="Proteomes" id="UP001174694">
    <property type="component" value="Unassembled WGS sequence"/>
</dbReference>
<dbReference type="PANTHER" id="PTHR10957">
    <property type="entry name" value="RAP1 GTPASE-GDP DISSOCIATION STIMULATOR 1"/>
    <property type="match status" value="1"/>
</dbReference>